<dbReference type="PANTHER" id="PTHR15298">
    <property type="entry name" value="L-COA N-ACYLTRANSFERASE-RELATED"/>
    <property type="match status" value="1"/>
</dbReference>
<evidence type="ECO:0000313" key="2">
    <source>
        <dbReference type="EMBL" id="PIC22422.1"/>
    </source>
</evidence>
<keyword evidence="1" id="KW-0808">Transferase</keyword>
<evidence type="ECO:0000313" key="3">
    <source>
        <dbReference type="Proteomes" id="UP000230233"/>
    </source>
</evidence>
<dbReference type="Gene3D" id="3.40.630.30">
    <property type="match status" value="1"/>
</dbReference>
<dbReference type="SUPFAM" id="SSF55729">
    <property type="entry name" value="Acyl-CoA N-acyltransferases (Nat)"/>
    <property type="match status" value="1"/>
</dbReference>
<keyword evidence="1" id="KW-0012">Acyltransferase</keyword>
<dbReference type="EC" id="2.3.1.-" evidence="1"/>
<dbReference type="InterPro" id="IPR016181">
    <property type="entry name" value="Acyl_CoA_acyltransferase"/>
</dbReference>
<dbReference type="Proteomes" id="UP000230233">
    <property type="component" value="Chromosome V"/>
</dbReference>
<protein>
    <recommendedName>
        <fullName evidence="1">Glycine N-acyltransferase-like protein</fullName>
        <ecNumber evidence="1">2.3.1.-</ecNumber>
    </recommendedName>
</protein>
<name>A0A2G5T5C6_9PELO</name>
<dbReference type="GO" id="GO:0047961">
    <property type="term" value="F:glycine N-acyltransferase activity"/>
    <property type="evidence" value="ECO:0007669"/>
    <property type="project" value="InterPro"/>
</dbReference>
<reference evidence="3" key="1">
    <citation type="submission" date="2017-10" db="EMBL/GenBank/DDBJ databases">
        <title>Rapid genome shrinkage in a self-fertile nematode reveals novel sperm competition proteins.</title>
        <authorList>
            <person name="Yin D."/>
            <person name="Schwarz E.M."/>
            <person name="Thomas C.G."/>
            <person name="Felde R.L."/>
            <person name="Korf I.F."/>
            <person name="Cutter A.D."/>
            <person name="Schartner C.M."/>
            <person name="Ralston E.J."/>
            <person name="Meyer B.J."/>
            <person name="Haag E.S."/>
        </authorList>
    </citation>
    <scope>NUCLEOTIDE SEQUENCE [LARGE SCALE GENOMIC DNA]</scope>
    <source>
        <strain evidence="3">JU1422</strain>
    </source>
</reference>
<dbReference type="InterPro" id="IPR010313">
    <property type="entry name" value="Glycine_N-acyltransferase"/>
</dbReference>
<dbReference type="OrthoDB" id="7305308at2759"/>
<dbReference type="EMBL" id="PDUG01000005">
    <property type="protein sequence ID" value="PIC22422.1"/>
    <property type="molecule type" value="Genomic_DNA"/>
</dbReference>
<gene>
    <name evidence="2" type="primary">Cni-F43H9.4</name>
    <name evidence="2" type="synonym">Cnig_chr_V.g16488</name>
    <name evidence="2" type="ORF">B9Z55_016488</name>
</gene>
<sequence length="310" mass="35205">MSSATLKSYTTQKALKTVVENFRKPRQLFMYHPIQFEINGTFPTTKTALFSKNVNGTTYWMANMTNVYESFHHTTFVPYSYRDRQILTHDGKFREEDFLAVFDEFCKQNGLFAGSNTPSTVAERCYTQAIEKYMKKNNIEAQVNNKSSHFFAMNESQMFKYRHYEDGSLPDGYSINVPESVADVSQILGSSVAPNAKLVEEKLRRFPSLCVRKGDELAGFISSETHGALAHLHVFDSHRGKNLGEKLEIGAAKMAIENGIRPCKFIDTTNEFFLEKAKKSKMMDLVESNGTPLVFDQNVYSPASNYGAYQ</sequence>
<dbReference type="AlphaFoldDB" id="A0A2G5T5C6"/>
<accession>A0A2G5T5C6</accession>
<comment type="similarity">
    <text evidence="1">Belongs to the glycine N-acyltransferase family.</text>
</comment>
<dbReference type="STRING" id="1611254.A0A2G5T5C6"/>
<dbReference type="GO" id="GO:0005739">
    <property type="term" value="C:mitochondrion"/>
    <property type="evidence" value="ECO:0007669"/>
    <property type="project" value="InterPro"/>
</dbReference>
<organism evidence="2 3">
    <name type="scientific">Caenorhabditis nigoni</name>
    <dbReference type="NCBI Taxonomy" id="1611254"/>
    <lineage>
        <taxon>Eukaryota</taxon>
        <taxon>Metazoa</taxon>
        <taxon>Ecdysozoa</taxon>
        <taxon>Nematoda</taxon>
        <taxon>Chromadorea</taxon>
        <taxon>Rhabditida</taxon>
        <taxon>Rhabditina</taxon>
        <taxon>Rhabditomorpha</taxon>
        <taxon>Rhabditoidea</taxon>
        <taxon>Rhabditidae</taxon>
        <taxon>Peloderinae</taxon>
        <taxon>Caenorhabditis</taxon>
    </lineage>
</organism>
<evidence type="ECO:0000256" key="1">
    <source>
        <dbReference type="RuleBase" id="RU368002"/>
    </source>
</evidence>
<keyword evidence="3" id="KW-1185">Reference proteome</keyword>
<proteinExistence type="inferred from homology"/>
<comment type="caution">
    <text evidence="2">The sequence shown here is derived from an EMBL/GenBank/DDBJ whole genome shotgun (WGS) entry which is preliminary data.</text>
</comment>
<dbReference type="PANTHER" id="PTHR15298:SF2">
    <property type="entry name" value="GLYCINE N-ACYLTRANSFERASE-LIKE PROTEIN"/>
    <property type="match status" value="1"/>
</dbReference>